<reference evidence="2" key="1">
    <citation type="journal article" date="2013" name="New Phytol.">
        <title>Comparative genomic and transcriptomic analyses reveal the hemibiotrophic stage shift of Colletotrichum fungi.</title>
        <authorList>
            <person name="Gan P."/>
            <person name="Ikeda K."/>
            <person name="Irieda H."/>
            <person name="Narusaka M."/>
            <person name="O'Connell R.J."/>
            <person name="Narusaka Y."/>
            <person name="Takano Y."/>
            <person name="Kubo Y."/>
            <person name="Shirasu K."/>
        </authorList>
    </citation>
    <scope>NUCLEOTIDE SEQUENCE [LARGE SCALE GENOMIC DNA]</scope>
    <source>
        <strain evidence="2">104-T / ATCC 96160 / CBS 514.97 / LARS 414 / MAFF 240422</strain>
    </source>
</reference>
<dbReference type="AlphaFoldDB" id="A0A484FK80"/>
<dbReference type="Proteomes" id="UP000014480">
    <property type="component" value="Unassembled WGS sequence"/>
</dbReference>
<sequence>MDESTEMSEWSFRVETHHCGGAITVSVGNILAVRWRWLCAGSGGITRCHCRQTQASGQRFIDVIPAGDQNRRYVRVGIARADAWRERRSIERSCSAAIIEFSNGARRAYVTLQGHPEARARG</sequence>
<evidence type="ECO:0000313" key="2">
    <source>
        <dbReference type="Proteomes" id="UP000014480"/>
    </source>
</evidence>
<evidence type="ECO:0000313" key="1">
    <source>
        <dbReference type="EMBL" id="TDZ17995.1"/>
    </source>
</evidence>
<keyword evidence="2" id="KW-1185">Reference proteome</keyword>
<protein>
    <submittedName>
        <fullName evidence="1">Uncharacterized protein</fullName>
    </submittedName>
</protein>
<organism evidence="1 2">
    <name type="scientific">Colletotrichum orbiculare (strain 104-T / ATCC 96160 / CBS 514.97 / LARS 414 / MAFF 240422)</name>
    <name type="common">Cucumber anthracnose fungus</name>
    <name type="synonym">Colletotrichum lagenarium</name>
    <dbReference type="NCBI Taxonomy" id="1213857"/>
    <lineage>
        <taxon>Eukaryota</taxon>
        <taxon>Fungi</taxon>
        <taxon>Dikarya</taxon>
        <taxon>Ascomycota</taxon>
        <taxon>Pezizomycotina</taxon>
        <taxon>Sordariomycetes</taxon>
        <taxon>Hypocreomycetidae</taxon>
        <taxon>Glomerellales</taxon>
        <taxon>Glomerellaceae</taxon>
        <taxon>Colletotrichum</taxon>
        <taxon>Colletotrichum orbiculare species complex</taxon>
    </lineage>
</organism>
<comment type="caution">
    <text evidence="1">The sequence shown here is derived from an EMBL/GenBank/DDBJ whole genome shotgun (WGS) entry which is preliminary data.</text>
</comment>
<dbReference type="EMBL" id="AMCV02000025">
    <property type="protein sequence ID" value="TDZ17995.1"/>
    <property type="molecule type" value="Genomic_DNA"/>
</dbReference>
<reference evidence="2" key="2">
    <citation type="journal article" date="2019" name="Mol. Plant Microbe Interact.">
        <title>Genome sequence resources for four phytopathogenic fungi from the Colletotrichum orbiculare species complex.</title>
        <authorList>
            <person name="Gan P."/>
            <person name="Tsushima A."/>
            <person name="Narusaka M."/>
            <person name="Narusaka Y."/>
            <person name="Takano Y."/>
            <person name="Kubo Y."/>
            <person name="Shirasu K."/>
        </authorList>
    </citation>
    <scope>GENOME REANNOTATION</scope>
    <source>
        <strain evidence="2">104-T / ATCC 96160 / CBS 514.97 / LARS 414 / MAFF 240422</strain>
    </source>
</reference>
<accession>A0A484FK80</accession>
<name>A0A484FK80_COLOR</name>
<proteinExistence type="predicted"/>
<gene>
    <name evidence="1" type="ORF">Cob_v008919</name>
</gene>